<evidence type="ECO:0000313" key="5">
    <source>
        <dbReference type="EMBL" id="RCK70045.1"/>
    </source>
</evidence>
<feature type="transmembrane region" description="Helical" evidence="2">
    <location>
        <begin position="623"/>
        <end position="645"/>
    </location>
</feature>
<evidence type="ECO:0000256" key="2">
    <source>
        <dbReference type="SAM" id="Phobius"/>
    </source>
</evidence>
<evidence type="ECO:0000256" key="3">
    <source>
        <dbReference type="SAM" id="SignalP"/>
    </source>
</evidence>
<sequence>MLRTMICNRKHPLRSGAATLAASLLLALVVAGPQASADEQTASGRMMLVLDASGSMAEEAAGGVTKIEAARESLRAVTDALPADQPVGLRVFGAEVFSADDPGACTDSQQVVAPGTGNRDELREAVEAYEPYGETPTGHALQEAGKDLGGEGQRTIILVSDGEPTCEPDPCEVAAQLSEDGIDLRIDVVGLNVSGEARESLQCIAEQGNGTYYDADDADSLTDSLTRVSERSSRPFDLTGEPVEGAADPEQGPALGTGIYLDTIPSTGELWYRVPRTVPGSTLHVGAAFQYVSSNNNVYLKVFDDPTGPACASVLVHRMLSWGRPLVNQAASTWSDDPEDGCNTADTVYVQLESSDEDIAGRPLQLVVYEEPPLADPTQRDLPPRPDDPAWTTLEPADDPVDGVVPGTSLASAPVVEDGSYALDITTEETQVLAVPLDWGQDLQVQLDAVWPEDAWQVEIRVISPLRGRGNVDFLASEPGDWTTTALPNLRAGEPVRLGAQTLTTAFRHRSGSAEEAGAALPGLRYVEVSFRGDDEDVPVNLPYTLTLQTNGTAGEGAPTYVDGTGLVPPSADFAITAGNRPDQAGAGEDASPSAAPSSEPDGEPSAPAGGPVDDDPTAGPPVLALALGGAGLALLVAAVVLLVVRLRR</sequence>
<dbReference type="EMBL" id="QOUI01000004">
    <property type="protein sequence ID" value="RCK70045.1"/>
    <property type="molecule type" value="Genomic_DNA"/>
</dbReference>
<keyword evidence="2" id="KW-1133">Transmembrane helix</keyword>
<keyword evidence="2" id="KW-0812">Transmembrane</keyword>
<feature type="region of interest" description="Disordered" evidence="1">
    <location>
        <begin position="227"/>
        <end position="252"/>
    </location>
</feature>
<evidence type="ECO:0000256" key="1">
    <source>
        <dbReference type="SAM" id="MobiDB-lite"/>
    </source>
</evidence>
<evidence type="ECO:0000313" key="6">
    <source>
        <dbReference type="Proteomes" id="UP000252770"/>
    </source>
</evidence>
<keyword evidence="2" id="KW-0472">Membrane</keyword>
<accession>A0A367YVX3</accession>
<dbReference type="SUPFAM" id="SSF53300">
    <property type="entry name" value="vWA-like"/>
    <property type="match status" value="1"/>
</dbReference>
<feature type="region of interest" description="Disordered" evidence="1">
    <location>
        <begin position="373"/>
        <end position="401"/>
    </location>
</feature>
<dbReference type="InterPro" id="IPR002035">
    <property type="entry name" value="VWF_A"/>
</dbReference>
<proteinExistence type="predicted"/>
<feature type="signal peptide" evidence="3">
    <location>
        <begin position="1"/>
        <end position="37"/>
    </location>
</feature>
<comment type="caution">
    <text evidence="5">The sequence shown here is derived from an EMBL/GenBank/DDBJ whole genome shotgun (WGS) entry which is preliminary data.</text>
</comment>
<organism evidence="5 6">
    <name type="scientific">Desertihabitans brevis</name>
    <dbReference type="NCBI Taxonomy" id="2268447"/>
    <lineage>
        <taxon>Bacteria</taxon>
        <taxon>Bacillati</taxon>
        <taxon>Actinomycetota</taxon>
        <taxon>Actinomycetes</taxon>
        <taxon>Propionibacteriales</taxon>
        <taxon>Propionibacteriaceae</taxon>
        <taxon>Desertihabitans</taxon>
    </lineage>
</organism>
<gene>
    <name evidence="5" type="ORF">DT076_08600</name>
</gene>
<keyword evidence="3" id="KW-0732">Signal</keyword>
<feature type="region of interest" description="Disordered" evidence="1">
    <location>
        <begin position="572"/>
        <end position="620"/>
    </location>
</feature>
<protein>
    <submittedName>
        <fullName evidence="5">VWA domain-containing protein</fullName>
    </submittedName>
</protein>
<dbReference type="Proteomes" id="UP000252770">
    <property type="component" value="Unassembled WGS sequence"/>
</dbReference>
<feature type="chain" id="PRO_5016909705" evidence="3">
    <location>
        <begin position="38"/>
        <end position="649"/>
    </location>
</feature>
<dbReference type="PANTHER" id="PTHR37947:SF1">
    <property type="entry name" value="BLL2462 PROTEIN"/>
    <property type="match status" value="1"/>
</dbReference>
<dbReference type="PANTHER" id="PTHR37947">
    <property type="entry name" value="BLL2462 PROTEIN"/>
    <property type="match status" value="1"/>
</dbReference>
<reference evidence="5 6" key="1">
    <citation type="submission" date="2018-07" db="EMBL/GenBank/DDBJ databases">
        <title>Desertimonas flava gen. nov. sp. nov.</title>
        <authorList>
            <person name="Liu S."/>
        </authorList>
    </citation>
    <scope>NUCLEOTIDE SEQUENCE [LARGE SCALE GENOMIC DNA]</scope>
    <source>
        <strain evidence="5 6">16Sb5-5</strain>
    </source>
</reference>
<feature type="compositionally biased region" description="Low complexity" evidence="1">
    <location>
        <begin position="585"/>
        <end position="609"/>
    </location>
</feature>
<dbReference type="SMART" id="SM00327">
    <property type="entry name" value="VWA"/>
    <property type="match status" value="1"/>
</dbReference>
<evidence type="ECO:0000259" key="4">
    <source>
        <dbReference type="PROSITE" id="PS50234"/>
    </source>
</evidence>
<keyword evidence="6" id="KW-1185">Reference proteome</keyword>
<dbReference type="InterPro" id="IPR036465">
    <property type="entry name" value="vWFA_dom_sf"/>
</dbReference>
<feature type="domain" description="VWFA" evidence="4">
    <location>
        <begin position="45"/>
        <end position="228"/>
    </location>
</feature>
<dbReference type="Gene3D" id="3.40.50.410">
    <property type="entry name" value="von Willebrand factor, type A domain"/>
    <property type="match status" value="1"/>
</dbReference>
<dbReference type="Pfam" id="PF13519">
    <property type="entry name" value="VWA_2"/>
    <property type="match status" value="1"/>
</dbReference>
<feature type="compositionally biased region" description="Basic and acidic residues" evidence="1">
    <location>
        <begin position="378"/>
        <end position="388"/>
    </location>
</feature>
<dbReference type="AlphaFoldDB" id="A0A367YVX3"/>
<name>A0A367YVX3_9ACTN</name>
<dbReference type="PROSITE" id="PS50234">
    <property type="entry name" value="VWFA"/>
    <property type="match status" value="1"/>
</dbReference>